<dbReference type="SUPFAM" id="SSF53335">
    <property type="entry name" value="S-adenosyl-L-methionine-dependent methyltransferases"/>
    <property type="match status" value="1"/>
</dbReference>
<feature type="compositionally biased region" description="Pro residues" evidence="1">
    <location>
        <begin position="15"/>
        <end position="25"/>
    </location>
</feature>
<accession>A0A218ZAC3</accession>
<dbReference type="EMBL" id="MZNU01000095">
    <property type="protein sequence ID" value="OWP04674.1"/>
    <property type="molecule type" value="Genomic_DNA"/>
</dbReference>
<dbReference type="Pfam" id="PF13489">
    <property type="entry name" value="Methyltransf_23"/>
    <property type="match status" value="1"/>
</dbReference>
<keyword evidence="3" id="KW-1185">Reference proteome</keyword>
<dbReference type="CDD" id="cd02440">
    <property type="entry name" value="AdoMet_MTases"/>
    <property type="match status" value="1"/>
</dbReference>
<dbReference type="GO" id="GO:0008168">
    <property type="term" value="F:methyltransferase activity"/>
    <property type="evidence" value="ECO:0007669"/>
    <property type="project" value="TreeGrafter"/>
</dbReference>
<evidence type="ECO:0000313" key="3">
    <source>
        <dbReference type="Proteomes" id="UP000242519"/>
    </source>
</evidence>
<dbReference type="OrthoDB" id="2013972at2759"/>
<proteinExistence type="predicted"/>
<name>A0A218ZAC3_9HELO</name>
<feature type="region of interest" description="Disordered" evidence="1">
    <location>
        <begin position="1"/>
        <end position="49"/>
    </location>
</feature>
<comment type="caution">
    <text evidence="2">The sequence shown here is derived from an EMBL/GenBank/DDBJ whole genome shotgun (WGS) entry which is preliminary data.</text>
</comment>
<evidence type="ECO:0000313" key="2">
    <source>
        <dbReference type="EMBL" id="OWP04674.1"/>
    </source>
</evidence>
<evidence type="ECO:0000256" key="1">
    <source>
        <dbReference type="SAM" id="MobiDB-lite"/>
    </source>
</evidence>
<dbReference type="InParanoid" id="A0A218ZAC3"/>
<dbReference type="Proteomes" id="UP000242519">
    <property type="component" value="Unassembled WGS sequence"/>
</dbReference>
<gene>
    <name evidence="2" type="ORF">B2J93_5693</name>
</gene>
<protein>
    <recommendedName>
        <fullName evidence="4">S-adenosyl-L-methionine-dependent methyltransferase</fullName>
    </recommendedName>
</protein>
<dbReference type="InterPro" id="IPR029063">
    <property type="entry name" value="SAM-dependent_MTases_sf"/>
</dbReference>
<dbReference type="PANTHER" id="PTHR43591">
    <property type="entry name" value="METHYLTRANSFERASE"/>
    <property type="match status" value="1"/>
</dbReference>
<dbReference type="STRING" id="503106.A0A218ZAC3"/>
<sequence length="365" mass="40526">MADEAEATGGDMLPQPQPPPQPTLPPTHDLPLRVDNDNDSSYGGDSDTVSETTSLYSAITRHVYLNGRRYHSYRAGTYWGPNDDNAQENLDLFHHIFSLTFDGRLFLAPIAPNPQRVIDLGTGTGIWAIDFADQFPSAAVVATDLSPIQPADVPPNLEFQIDDFTLPWTFSHDTFDYVHARCIYGSVADYPDLYASVLDHLKPGGWFEQAEISVIPKSEDGSLAGTHLESWGPIAWECGEKFGKSFKIAEESKDFMERAGFVNVVRRTFKWPIGPWTADKKLKEIGAYNRLAWNEGIHGWAMFLMTQYLGWRAEEVEVLCAHIRSDLRNRDIHAYQNVTVCYGQKPGGNTGAPPAPATHATPGAD</sequence>
<dbReference type="PANTHER" id="PTHR43591:SF24">
    <property type="entry name" value="2-METHOXY-6-POLYPRENYL-1,4-BENZOQUINOL METHYLASE, MITOCHONDRIAL"/>
    <property type="match status" value="1"/>
</dbReference>
<dbReference type="Gene3D" id="3.40.50.150">
    <property type="entry name" value="Vaccinia Virus protein VP39"/>
    <property type="match status" value="1"/>
</dbReference>
<evidence type="ECO:0008006" key="4">
    <source>
        <dbReference type="Google" id="ProtNLM"/>
    </source>
</evidence>
<dbReference type="AlphaFoldDB" id="A0A218ZAC3"/>
<organism evidence="2 3">
    <name type="scientific">Diplocarpon coronariae</name>
    <dbReference type="NCBI Taxonomy" id="2795749"/>
    <lineage>
        <taxon>Eukaryota</taxon>
        <taxon>Fungi</taxon>
        <taxon>Dikarya</taxon>
        <taxon>Ascomycota</taxon>
        <taxon>Pezizomycotina</taxon>
        <taxon>Leotiomycetes</taxon>
        <taxon>Helotiales</taxon>
        <taxon>Drepanopezizaceae</taxon>
        <taxon>Diplocarpon</taxon>
    </lineage>
</organism>
<reference evidence="2 3" key="1">
    <citation type="submission" date="2017-04" db="EMBL/GenBank/DDBJ databases">
        <title>Draft genome sequence of Marssonina coronaria NL1: causal agent of apple blotch.</title>
        <authorList>
            <person name="Cheng Q."/>
        </authorList>
    </citation>
    <scope>NUCLEOTIDE SEQUENCE [LARGE SCALE GENOMIC DNA]</scope>
    <source>
        <strain evidence="2 3">NL1</strain>
    </source>
</reference>